<dbReference type="AlphaFoldDB" id="A0A2A6BR23"/>
<accession>A0A8R1YSA3</accession>
<name>A0A2A6BR23_PRIPA</name>
<dbReference type="Proteomes" id="UP000005239">
    <property type="component" value="Unassembled WGS sequence"/>
</dbReference>
<protein>
    <submittedName>
        <fullName evidence="1">Uncharacterized protein</fullName>
    </submittedName>
</protein>
<evidence type="ECO:0000313" key="2">
    <source>
        <dbReference type="Proteomes" id="UP000005239"/>
    </source>
</evidence>
<evidence type="ECO:0000313" key="1">
    <source>
        <dbReference type="EnsemblMetazoa" id="PPA36821.1"/>
    </source>
</evidence>
<accession>A0A2A6BR23</accession>
<gene>
    <name evidence="1" type="primary">WBGene00275190</name>
</gene>
<proteinExistence type="predicted"/>
<sequence length="296" mass="34383">MIFDLLPYSIGEIKLVSRSWRSMADDWIYSNNAEFFKVEVSEATEENAIISFKFSNEKATCFPQLRGLFKDSTLEATREITLEDGLRSVTFVIPYDRLDIYRFFPMMKFKVRLAMINVHDVKRYPGKNLFQTAFDLFMNLKKSSAFFCFVNNLDNYCVDFVYQLTAAVKITYFHSNSQISTVSDPRRFLLEIAGRLKVISITQRGIFTKSENEFLFLGTKDVNWVETFLEMFDRGLRELRVDNSRTAYITAAEAAFIAETLAVRGKPFIFQTTLHDTPIQPKGCDWGRKLLIYDSK</sequence>
<dbReference type="EnsemblMetazoa" id="PPA36821.1">
    <property type="protein sequence ID" value="PPA36821.1"/>
    <property type="gene ID" value="WBGene00275190"/>
</dbReference>
<keyword evidence="2" id="KW-1185">Reference proteome</keyword>
<reference evidence="2" key="1">
    <citation type="journal article" date="2008" name="Nat. Genet.">
        <title>The Pristionchus pacificus genome provides a unique perspective on nematode lifestyle and parasitism.</title>
        <authorList>
            <person name="Dieterich C."/>
            <person name="Clifton S.W."/>
            <person name="Schuster L.N."/>
            <person name="Chinwalla A."/>
            <person name="Delehaunty K."/>
            <person name="Dinkelacker I."/>
            <person name="Fulton L."/>
            <person name="Fulton R."/>
            <person name="Godfrey J."/>
            <person name="Minx P."/>
            <person name="Mitreva M."/>
            <person name="Roeseler W."/>
            <person name="Tian H."/>
            <person name="Witte H."/>
            <person name="Yang S.P."/>
            <person name="Wilson R.K."/>
            <person name="Sommer R.J."/>
        </authorList>
    </citation>
    <scope>NUCLEOTIDE SEQUENCE [LARGE SCALE GENOMIC DNA]</scope>
    <source>
        <strain evidence="2">PS312</strain>
    </source>
</reference>
<reference evidence="1" key="2">
    <citation type="submission" date="2022-06" db="UniProtKB">
        <authorList>
            <consortium name="EnsemblMetazoa"/>
        </authorList>
    </citation>
    <scope>IDENTIFICATION</scope>
    <source>
        <strain evidence="1">PS312</strain>
    </source>
</reference>
<organism evidence="1 2">
    <name type="scientific">Pristionchus pacificus</name>
    <name type="common">Parasitic nematode worm</name>
    <dbReference type="NCBI Taxonomy" id="54126"/>
    <lineage>
        <taxon>Eukaryota</taxon>
        <taxon>Metazoa</taxon>
        <taxon>Ecdysozoa</taxon>
        <taxon>Nematoda</taxon>
        <taxon>Chromadorea</taxon>
        <taxon>Rhabditida</taxon>
        <taxon>Rhabditina</taxon>
        <taxon>Diplogasteromorpha</taxon>
        <taxon>Diplogasteroidea</taxon>
        <taxon>Neodiplogasteridae</taxon>
        <taxon>Pristionchus</taxon>
    </lineage>
</organism>